<evidence type="ECO:0000313" key="2">
    <source>
        <dbReference type="EMBL" id="MDP5135293.1"/>
    </source>
</evidence>
<keyword evidence="3" id="KW-1185">Reference proteome</keyword>
<dbReference type="InterPro" id="IPR049806">
    <property type="entry name" value="MasK-like_C"/>
</dbReference>
<reference evidence="2 3" key="1">
    <citation type="submission" date="2022-11" db="EMBL/GenBank/DDBJ databases">
        <title>Viruses from the air-sea interface of a natural surface slick.</title>
        <authorList>
            <person name="Rahlff J."/>
            <person name="Holmfeldt K."/>
        </authorList>
    </citation>
    <scope>NUCLEOTIDE SEQUENCE [LARGE SCALE GENOMIC DNA]</scope>
    <source>
        <strain evidence="2 3">SMS4</strain>
    </source>
</reference>
<evidence type="ECO:0000313" key="3">
    <source>
        <dbReference type="Proteomes" id="UP001231109"/>
    </source>
</evidence>
<accession>A0ABT9HVY8</accession>
<dbReference type="RefSeq" id="WP_305974239.1">
    <property type="nucleotide sequence ID" value="NZ_JAPJDZ010000007.1"/>
</dbReference>
<keyword evidence="1" id="KW-1133">Transmembrane helix</keyword>
<protein>
    <submittedName>
        <fullName evidence="2">AgmX/PglI C-terminal domain-containing protein</fullName>
    </submittedName>
</protein>
<dbReference type="EMBL" id="JAPJDZ010000007">
    <property type="protein sequence ID" value="MDP5135293.1"/>
    <property type="molecule type" value="Genomic_DNA"/>
</dbReference>
<proteinExistence type="predicted"/>
<name>A0ABT9HVY8_9GAMM</name>
<dbReference type="NCBIfam" id="NF033768">
    <property type="entry name" value="myxo_SS_tail"/>
    <property type="match status" value="1"/>
</dbReference>
<keyword evidence="1" id="KW-0812">Transmembrane</keyword>
<feature type="transmembrane region" description="Helical" evidence="1">
    <location>
        <begin position="21"/>
        <end position="40"/>
    </location>
</feature>
<dbReference type="Proteomes" id="UP001231109">
    <property type="component" value="Unassembled WGS sequence"/>
</dbReference>
<comment type="caution">
    <text evidence="2">The sequence shown here is derived from an EMBL/GenBank/DDBJ whole genome shotgun (WGS) entry which is preliminary data.</text>
</comment>
<evidence type="ECO:0000256" key="1">
    <source>
        <dbReference type="SAM" id="Phobius"/>
    </source>
</evidence>
<gene>
    <name evidence="2" type="ORF">ORJ04_04925</name>
</gene>
<sequence length="313" mass="34624">MTTLTMVAQHNGQFEDKRFYRLLWVGFALWLIFAVVVPMFKVPELSRQVQERIPEQLARVMLEERKAPPPPEPEPVPEQIIEPAKPEPMPEPEPVAAVAEPVKPDPKQAREQAQQAGLMAMRDDLADLRQSFQLNNNQPKVKSRGEQQATQVERKLLRNDAAKTFASAEAAAVSGDVARSTLADTGTTALAEAELQGLSLTGLAEPIARTDTAKTGPQGRSEAEIRRVLEANKSSLYTLYSRALRSNPLLKGKVVFELVIRADGSLAEVNIVRSELNDAKLERQLTLRLRSVDFGAEAVALTRSEWTVEFLPG</sequence>
<keyword evidence="1" id="KW-0472">Membrane</keyword>
<organism evidence="2 3">
    <name type="scientific">Rheinheimera baltica</name>
    <dbReference type="NCBI Taxonomy" id="67576"/>
    <lineage>
        <taxon>Bacteria</taxon>
        <taxon>Pseudomonadati</taxon>
        <taxon>Pseudomonadota</taxon>
        <taxon>Gammaproteobacteria</taxon>
        <taxon>Chromatiales</taxon>
        <taxon>Chromatiaceae</taxon>
        <taxon>Rheinheimera</taxon>
    </lineage>
</organism>